<sequence length="102" mass="11542">MTKLPGFTVLSASSVHVLPSYQHQQGAVFFLYSTKSGRFHGWLTAPIAATEERSPRAIVVVVGIVHSPLGIFPHEPTYEMEVETLYDENLKWTMRDKDRLLL</sequence>
<evidence type="ECO:0000313" key="2">
    <source>
        <dbReference type="Proteomes" id="UP001415857"/>
    </source>
</evidence>
<dbReference type="EMBL" id="JBBPBK010000010">
    <property type="protein sequence ID" value="KAK9277225.1"/>
    <property type="molecule type" value="Genomic_DNA"/>
</dbReference>
<protein>
    <submittedName>
        <fullName evidence="1">Uncharacterized protein</fullName>
    </submittedName>
</protein>
<name>A0AAP0WUL0_LIQFO</name>
<organism evidence="1 2">
    <name type="scientific">Liquidambar formosana</name>
    <name type="common">Formosan gum</name>
    <dbReference type="NCBI Taxonomy" id="63359"/>
    <lineage>
        <taxon>Eukaryota</taxon>
        <taxon>Viridiplantae</taxon>
        <taxon>Streptophyta</taxon>
        <taxon>Embryophyta</taxon>
        <taxon>Tracheophyta</taxon>
        <taxon>Spermatophyta</taxon>
        <taxon>Magnoliopsida</taxon>
        <taxon>eudicotyledons</taxon>
        <taxon>Gunneridae</taxon>
        <taxon>Pentapetalae</taxon>
        <taxon>Saxifragales</taxon>
        <taxon>Altingiaceae</taxon>
        <taxon>Liquidambar</taxon>
    </lineage>
</organism>
<reference evidence="1 2" key="1">
    <citation type="journal article" date="2024" name="Plant J.">
        <title>Genome sequences and population genomics reveal climatic adaptation and genomic divergence between two closely related sweetgum species.</title>
        <authorList>
            <person name="Xu W.Q."/>
            <person name="Ren C.Q."/>
            <person name="Zhang X.Y."/>
            <person name="Comes H.P."/>
            <person name="Liu X.H."/>
            <person name="Li Y.G."/>
            <person name="Kettle C.J."/>
            <person name="Jalonen R."/>
            <person name="Gaisberger H."/>
            <person name="Ma Y.Z."/>
            <person name="Qiu Y.X."/>
        </authorList>
    </citation>
    <scope>NUCLEOTIDE SEQUENCE [LARGE SCALE GENOMIC DNA]</scope>
    <source>
        <strain evidence="1">Hangzhou</strain>
    </source>
</reference>
<dbReference type="AlphaFoldDB" id="A0AAP0WUL0"/>
<proteinExistence type="predicted"/>
<gene>
    <name evidence="1" type="ORF">L1049_006764</name>
</gene>
<evidence type="ECO:0000313" key="1">
    <source>
        <dbReference type="EMBL" id="KAK9277225.1"/>
    </source>
</evidence>
<accession>A0AAP0WUL0</accession>
<comment type="caution">
    <text evidence="1">The sequence shown here is derived from an EMBL/GenBank/DDBJ whole genome shotgun (WGS) entry which is preliminary data.</text>
</comment>
<keyword evidence="2" id="KW-1185">Reference proteome</keyword>
<dbReference type="Proteomes" id="UP001415857">
    <property type="component" value="Unassembled WGS sequence"/>
</dbReference>